<feature type="transmembrane region" description="Helical" evidence="10">
    <location>
        <begin position="230"/>
        <end position="251"/>
    </location>
</feature>
<dbReference type="PANTHER" id="PTHR24246:SF27">
    <property type="entry name" value="ADENOSINE RECEPTOR, ISOFORM A"/>
    <property type="match status" value="1"/>
</dbReference>
<evidence type="ECO:0000256" key="1">
    <source>
        <dbReference type="ARBA" id="ARBA00004651"/>
    </source>
</evidence>
<feature type="transmembrane region" description="Helical" evidence="10">
    <location>
        <begin position="129"/>
        <end position="149"/>
    </location>
</feature>
<dbReference type="WBParaSite" id="PSAMB.scaffold2625size22146.g18537.t1">
    <property type="protein sequence ID" value="PSAMB.scaffold2625size22146.g18537.t1"/>
    <property type="gene ID" value="PSAMB.scaffold2625size22146.g18537"/>
</dbReference>
<dbReference type="GO" id="GO:0005886">
    <property type="term" value="C:plasma membrane"/>
    <property type="evidence" value="ECO:0007669"/>
    <property type="project" value="UniProtKB-SubCell"/>
</dbReference>
<evidence type="ECO:0000256" key="9">
    <source>
        <dbReference type="ARBA" id="ARBA00023224"/>
    </source>
</evidence>
<dbReference type="Pfam" id="PF10320">
    <property type="entry name" value="7TM_GPCR_Srsx"/>
    <property type="match status" value="1"/>
</dbReference>
<keyword evidence="5" id="KW-0297">G-protein coupled receptor</keyword>
<evidence type="ECO:0000256" key="7">
    <source>
        <dbReference type="ARBA" id="ARBA00023170"/>
    </source>
</evidence>
<dbReference type="Gene3D" id="1.20.1070.10">
    <property type="entry name" value="Rhodopsin 7-helix transmembrane proteins"/>
    <property type="match status" value="1"/>
</dbReference>
<dbReference type="PANTHER" id="PTHR24246">
    <property type="entry name" value="OLFACTORY RECEPTOR AND ADENOSINE RECEPTOR"/>
    <property type="match status" value="1"/>
</dbReference>
<keyword evidence="4 10" id="KW-1133">Transmembrane helix</keyword>
<evidence type="ECO:0000256" key="10">
    <source>
        <dbReference type="SAM" id="Phobius"/>
    </source>
</evidence>
<accession>A0A914VV68</accession>
<name>A0A914VV68_9BILA</name>
<keyword evidence="9" id="KW-0807">Transducer</keyword>
<dbReference type="SMART" id="SM01381">
    <property type="entry name" value="7TM_GPCR_Srsx"/>
    <property type="match status" value="1"/>
</dbReference>
<comment type="subcellular location">
    <subcellularLocation>
        <location evidence="1">Cell membrane</location>
        <topology evidence="1">Multi-pass membrane protein</topology>
    </subcellularLocation>
</comment>
<evidence type="ECO:0000259" key="11">
    <source>
        <dbReference type="PROSITE" id="PS50262"/>
    </source>
</evidence>
<organism evidence="12 13">
    <name type="scientific">Plectus sambesii</name>
    <dbReference type="NCBI Taxonomy" id="2011161"/>
    <lineage>
        <taxon>Eukaryota</taxon>
        <taxon>Metazoa</taxon>
        <taxon>Ecdysozoa</taxon>
        <taxon>Nematoda</taxon>
        <taxon>Chromadorea</taxon>
        <taxon>Plectida</taxon>
        <taxon>Plectina</taxon>
        <taxon>Plectoidea</taxon>
        <taxon>Plectidae</taxon>
        <taxon>Plectus</taxon>
    </lineage>
</organism>
<evidence type="ECO:0000256" key="6">
    <source>
        <dbReference type="ARBA" id="ARBA00023136"/>
    </source>
</evidence>
<evidence type="ECO:0000256" key="8">
    <source>
        <dbReference type="ARBA" id="ARBA00023180"/>
    </source>
</evidence>
<dbReference type="GO" id="GO:0004930">
    <property type="term" value="F:G protein-coupled receptor activity"/>
    <property type="evidence" value="ECO:0007669"/>
    <property type="project" value="UniProtKB-KW"/>
</dbReference>
<evidence type="ECO:0000256" key="2">
    <source>
        <dbReference type="ARBA" id="ARBA00022475"/>
    </source>
</evidence>
<feature type="transmembrane region" description="Helical" evidence="10">
    <location>
        <begin position="6"/>
        <end position="29"/>
    </location>
</feature>
<evidence type="ECO:0000313" key="13">
    <source>
        <dbReference type="WBParaSite" id="PSAMB.scaffold2625size22146.g18537.t1"/>
    </source>
</evidence>
<feature type="transmembrane region" description="Helical" evidence="10">
    <location>
        <begin position="183"/>
        <end position="201"/>
    </location>
</feature>
<feature type="domain" description="G-protein coupled receptors family 1 profile" evidence="11">
    <location>
        <begin position="21"/>
        <end position="279"/>
    </location>
</feature>
<keyword evidence="3 10" id="KW-0812">Transmembrane</keyword>
<keyword evidence="7" id="KW-0675">Receptor</keyword>
<dbReference type="InterPro" id="IPR017452">
    <property type="entry name" value="GPCR_Rhodpsn_7TM"/>
</dbReference>
<keyword evidence="8" id="KW-0325">Glycoprotein</keyword>
<dbReference type="SUPFAM" id="SSF81321">
    <property type="entry name" value="Family A G protein-coupled receptor-like"/>
    <property type="match status" value="1"/>
</dbReference>
<reference evidence="13" key="1">
    <citation type="submission" date="2022-11" db="UniProtKB">
        <authorList>
            <consortium name="WormBaseParasite"/>
        </authorList>
    </citation>
    <scope>IDENTIFICATION</scope>
</reference>
<dbReference type="PROSITE" id="PS50262">
    <property type="entry name" value="G_PROTEIN_RECEP_F1_2"/>
    <property type="match status" value="1"/>
</dbReference>
<evidence type="ECO:0000256" key="4">
    <source>
        <dbReference type="ARBA" id="ARBA00022989"/>
    </source>
</evidence>
<evidence type="ECO:0000313" key="12">
    <source>
        <dbReference type="Proteomes" id="UP000887566"/>
    </source>
</evidence>
<keyword evidence="2" id="KW-1003">Cell membrane</keyword>
<keyword evidence="6 10" id="KW-0472">Membrane</keyword>
<sequence length="329" mass="37588">MSDSPYYFLSHVIAGCLQFSTNLLICLVIGRFKGLRQQKEYCILFGLGVADCLDGLPSFTAGYTRLNQYWHPERRSNETVFSCMTQLHNVLWPFTDTAQSLMMAAVSMDRLFAVAFPLRYFFLTRRYAVWLVVMIFVYSLISAGSAWLYPLGEAGNQSVPATCYSSSSVGPIFNQYYTNLRVVAAWTSVVLYVLVILTYRYRATQVAHYLGCGPVQAAHRRKQTRLTRTLAVQCVFTFLLYILPTSIVSILPSVHDWTLIRGYLLVLTNANAIANLFLYLVRLKEFRLGFQKMIRCMSLPDSTDSWFNNYNDQPLSIKKRSDDRTGTPF</sequence>
<evidence type="ECO:0000256" key="3">
    <source>
        <dbReference type="ARBA" id="ARBA00022692"/>
    </source>
</evidence>
<proteinExistence type="predicted"/>
<dbReference type="CDD" id="cd00637">
    <property type="entry name" value="7tm_classA_rhodopsin-like"/>
    <property type="match status" value="1"/>
</dbReference>
<dbReference type="AlphaFoldDB" id="A0A914VV68"/>
<dbReference type="Proteomes" id="UP000887566">
    <property type="component" value="Unplaced"/>
</dbReference>
<dbReference type="InterPro" id="IPR019424">
    <property type="entry name" value="7TM_GPCR_Srsx"/>
</dbReference>
<feature type="transmembrane region" description="Helical" evidence="10">
    <location>
        <begin position="263"/>
        <end position="283"/>
    </location>
</feature>
<protein>
    <submittedName>
        <fullName evidence="13">G-protein coupled receptors family 1 profile domain-containing protein</fullName>
    </submittedName>
</protein>
<evidence type="ECO:0000256" key="5">
    <source>
        <dbReference type="ARBA" id="ARBA00023040"/>
    </source>
</evidence>
<keyword evidence="12" id="KW-1185">Reference proteome</keyword>
<dbReference type="InterPro" id="IPR000276">
    <property type="entry name" value="GPCR_Rhodpsn"/>
</dbReference>